<keyword evidence="2" id="KW-0378">Hydrolase</keyword>
<evidence type="ECO:0000259" key="7">
    <source>
        <dbReference type="PROSITE" id="PS51084"/>
    </source>
</evidence>
<dbReference type="InterPro" id="IPR036265">
    <property type="entry name" value="HIT-like_sf"/>
</dbReference>
<comment type="catalytic activity">
    <reaction evidence="3">
        <text>adenosine 5'-phosphoramidate + H2O = NH4(+) + AMP</text>
        <dbReference type="Rhea" id="RHEA:67916"/>
        <dbReference type="ChEBI" id="CHEBI:15377"/>
        <dbReference type="ChEBI" id="CHEBI:28938"/>
        <dbReference type="ChEBI" id="CHEBI:57890"/>
        <dbReference type="ChEBI" id="CHEBI:456215"/>
    </reaction>
</comment>
<comment type="similarity">
    <text evidence="4">Belongs to the HINT family.</text>
</comment>
<dbReference type="EMBL" id="HG994584">
    <property type="protein sequence ID" value="CAF2959183.1"/>
    <property type="molecule type" value="Genomic_DNA"/>
</dbReference>
<evidence type="ECO:0000313" key="9">
    <source>
        <dbReference type="Proteomes" id="UP000675881"/>
    </source>
</evidence>
<dbReference type="Pfam" id="PF11969">
    <property type="entry name" value="DcpS_C"/>
    <property type="match status" value="1"/>
</dbReference>
<dbReference type="InterPro" id="IPR011146">
    <property type="entry name" value="HIT-like"/>
</dbReference>
<feature type="domain" description="HIT" evidence="7">
    <location>
        <begin position="1"/>
        <end position="96"/>
    </location>
</feature>
<gene>
    <name evidence="8" type="ORF">LSAA_10765</name>
</gene>
<dbReference type="SUPFAM" id="SSF54197">
    <property type="entry name" value="HIT-like"/>
    <property type="match status" value="1"/>
</dbReference>
<keyword evidence="9" id="KW-1185">Reference proteome</keyword>
<dbReference type="AlphaFoldDB" id="A0A7R8H9Q6"/>
<evidence type="ECO:0000256" key="5">
    <source>
        <dbReference type="ARBA" id="ARBA00039802"/>
    </source>
</evidence>
<name>A0A7R8H9Q6_LEPSM</name>
<dbReference type="Gene3D" id="3.30.428.10">
    <property type="entry name" value="HIT-like"/>
    <property type="match status" value="1"/>
</dbReference>
<evidence type="ECO:0000256" key="4">
    <source>
        <dbReference type="ARBA" id="ARBA00025764"/>
    </source>
</evidence>
<evidence type="ECO:0000256" key="1">
    <source>
        <dbReference type="ARBA" id="ARBA00022741"/>
    </source>
</evidence>
<dbReference type="PROSITE" id="PS51084">
    <property type="entry name" value="HIT_2"/>
    <property type="match status" value="1"/>
</dbReference>
<dbReference type="PANTHER" id="PTHR12486:SF5">
    <property type="entry name" value="ADENOSINE 5'-MONOPHOSPHORAMIDASE HINT3"/>
    <property type="match status" value="1"/>
</dbReference>
<accession>A0A7R8H9Q6</accession>
<reference evidence="8" key="1">
    <citation type="submission" date="2021-02" db="EMBL/GenBank/DDBJ databases">
        <authorList>
            <person name="Bekaert M."/>
        </authorList>
    </citation>
    <scope>NUCLEOTIDE SEQUENCE</scope>
    <source>
        <strain evidence="8">IoA-00</strain>
    </source>
</reference>
<dbReference type="Proteomes" id="UP000675881">
    <property type="component" value="Chromosome 5"/>
</dbReference>
<dbReference type="PANTHER" id="PTHR12486">
    <property type="entry name" value="APRATAXIN-RELATED"/>
    <property type="match status" value="1"/>
</dbReference>
<dbReference type="GO" id="GO:0016787">
    <property type="term" value="F:hydrolase activity"/>
    <property type="evidence" value="ECO:0007669"/>
    <property type="project" value="UniProtKB-KW"/>
</dbReference>
<evidence type="ECO:0000256" key="6">
    <source>
        <dbReference type="ARBA" id="ARBA00042361"/>
    </source>
</evidence>
<sequence length="136" mass="15845">MALNRTSCVFCQIANRSPAAKHHYLIIPKDHHPKVNQLEKSHIEMLRSMGRIAEQVLQENGESITDAKIGFHWPIVTVNHLHIHAISPASEMSGMFKKFEFSSLFFGSLEDAILMLEKKKFFMILRTYKFFIIYFF</sequence>
<proteinExistence type="inferred from homology"/>
<evidence type="ECO:0000313" key="8">
    <source>
        <dbReference type="EMBL" id="CAF2959183.1"/>
    </source>
</evidence>
<organism evidence="8 9">
    <name type="scientific">Lepeophtheirus salmonis</name>
    <name type="common">Salmon louse</name>
    <name type="synonym">Caligus salmonis</name>
    <dbReference type="NCBI Taxonomy" id="72036"/>
    <lineage>
        <taxon>Eukaryota</taxon>
        <taxon>Metazoa</taxon>
        <taxon>Ecdysozoa</taxon>
        <taxon>Arthropoda</taxon>
        <taxon>Crustacea</taxon>
        <taxon>Multicrustacea</taxon>
        <taxon>Hexanauplia</taxon>
        <taxon>Copepoda</taxon>
        <taxon>Siphonostomatoida</taxon>
        <taxon>Caligidae</taxon>
        <taxon>Lepeophtheirus</taxon>
    </lineage>
</organism>
<evidence type="ECO:0000256" key="2">
    <source>
        <dbReference type="ARBA" id="ARBA00022801"/>
    </source>
</evidence>
<dbReference type="GO" id="GO:0000166">
    <property type="term" value="F:nucleotide binding"/>
    <property type="evidence" value="ECO:0007669"/>
    <property type="project" value="UniProtKB-KW"/>
</dbReference>
<evidence type="ECO:0000256" key="3">
    <source>
        <dbReference type="ARBA" id="ARBA00024472"/>
    </source>
</evidence>
<keyword evidence="1" id="KW-0547">Nucleotide-binding</keyword>
<dbReference type="OrthoDB" id="1915375at2759"/>
<protein>
    <recommendedName>
        <fullName evidence="5">Adenosine 5'-monophosphoramidase HINT3</fullName>
    </recommendedName>
    <alternativeName>
        <fullName evidence="6">Histidine triad nucleotide-binding protein 3</fullName>
    </alternativeName>
</protein>